<evidence type="ECO:0008006" key="3">
    <source>
        <dbReference type="Google" id="ProtNLM"/>
    </source>
</evidence>
<comment type="caution">
    <text evidence="1">The sequence shown here is derived from an EMBL/GenBank/DDBJ whole genome shotgun (WGS) entry which is preliminary data.</text>
</comment>
<dbReference type="EMBL" id="QUAJ01000005">
    <property type="protein sequence ID" value="REI42247.1"/>
    <property type="molecule type" value="Genomic_DNA"/>
</dbReference>
<evidence type="ECO:0000313" key="2">
    <source>
        <dbReference type="Proteomes" id="UP000263486"/>
    </source>
</evidence>
<evidence type="ECO:0000313" key="1">
    <source>
        <dbReference type="EMBL" id="REI42247.1"/>
    </source>
</evidence>
<name>A0ABX9KJD6_9FUSO</name>
<organism evidence="1 2">
    <name type="scientific">Psychrilyobacter piezotolerans</name>
    <dbReference type="NCBI Taxonomy" id="2293438"/>
    <lineage>
        <taxon>Bacteria</taxon>
        <taxon>Fusobacteriati</taxon>
        <taxon>Fusobacteriota</taxon>
        <taxon>Fusobacteriia</taxon>
        <taxon>Fusobacteriales</taxon>
        <taxon>Fusobacteriaceae</taxon>
        <taxon>Psychrilyobacter</taxon>
    </lineage>
</organism>
<keyword evidence="2" id="KW-1185">Reference proteome</keyword>
<reference evidence="1 2" key="1">
    <citation type="submission" date="2018-08" db="EMBL/GenBank/DDBJ databases">
        <title>Draft genome sequence of Psychrilyobacter sp. strain SD5 isolated from Black Sea water.</title>
        <authorList>
            <person name="Yadav S."/>
            <person name="Villanueva L."/>
            <person name="Damste J.S.S."/>
        </authorList>
    </citation>
    <scope>NUCLEOTIDE SEQUENCE [LARGE SCALE GENOMIC DNA]</scope>
    <source>
        <strain evidence="1 2">SD5</strain>
    </source>
</reference>
<sequence>MSKKMQRSLNQSMYKYLPNAWVDFYDKESRESFVGLVKKWSSQPDHYVNKQRVLDSLKTILDYFEDFGGVVSEFGKINENNFQIKKLNCHEDENFSDIIVELKPLVFVCEKCKKVETYQHSDLYYKHKKTCSCGGKLSQIQLIYSCECGWSDGMTLLPCNNHGFGDMQYKGKFKFTCKKCNYERPMIMTCPQCQKKGLTPRNALDQRHFLPVTQTLIDIVDESEEKLIKEKDDFFNLMIGWWFGGISSGEYNQLIKKIGRTEDFENTEAFKIAYSTLKEIGIPDEQAKEVALKKAKESLGIDQLKKLEELVSSKVKTMKTSDLKEIAISILEYKNILQSKNSLSLDYAQSRAYSNGFITDATGYSLTNENYGIKNSQVSMKVPLVNCSFGYTRVSSDPIADGRTVTIKSFEEKQKRIIYTNKIETEGILLEFDRTKILEWMLDNNFLDNNLVPNLEDDVSAKAWFLDNINPKVSTFEDFSLEQVDKKNAYTKSVYTLIHSISHTFMKEVSTLCGLDKNSLSEYIFPNIPAVFIYCQNSQGLNLGSMQNTFENSYHLIFEKIMEKINKCIFDPICIEDRGACLGCLYINEISCSNFNKNLNRKYLIGYTNTYTKNEDVKGFWE</sequence>
<proteinExistence type="predicted"/>
<protein>
    <recommendedName>
        <fullName evidence="3">DUF1998 domain-containing protein</fullName>
    </recommendedName>
</protein>
<dbReference type="Proteomes" id="UP000263486">
    <property type="component" value="Unassembled WGS sequence"/>
</dbReference>
<accession>A0ABX9KJD6</accession>
<dbReference type="RefSeq" id="WP_114641625.1">
    <property type="nucleotide sequence ID" value="NZ_JAACIO010000005.1"/>
</dbReference>
<gene>
    <name evidence="1" type="ORF">DYH56_04290</name>
</gene>